<comment type="caution">
    <text evidence="1">The sequence shown here is derived from an EMBL/GenBank/DDBJ whole genome shotgun (WGS) entry which is preliminary data.</text>
</comment>
<gene>
    <name evidence="1" type="ORF">J2S34_003889</name>
</gene>
<reference evidence="1" key="1">
    <citation type="submission" date="2022-03" db="EMBL/GenBank/DDBJ databases">
        <title>Interactions between chemoautotrophic and heterotrophic bacteria.</title>
        <authorList>
            <person name="Santoro A."/>
        </authorList>
    </citation>
    <scope>NUCLEOTIDE SEQUENCE</scope>
    <source>
        <strain evidence="1">Nb-106</strain>
    </source>
</reference>
<proteinExistence type="predicted"/>
<name>A0ACC6ANF9_NITWI</name>
<evidence type="ECO:0000313" key="1">
    <source>
        <dbReference type="EMBL" id="MCP2001403.1"/>
    </source>
</evidence>
<dbReference type="EMBL" id="JALJZS010000006">
    <property type="protein sequence ID" value="MCP2001403.1"/>
    <property type="molecule type" value="Genomic_DNA"/>
</dbReference>
<protein>
    <submittedName>
        <fullName evidence="1">Uncharacterized protein</fullName>
    </submittedName>
</protein>
<dbReference type="Proteomes" id="UP001205486">
    <property type="component" value="Unassembled WGS sequence"/>
</dbReference>
<keyword evidence="2" id="KW-1185">Reference proteome</keyword>
<evidence type="ECO:0000313" key="2">
    <source>
        <dbReference type="Proteomes" id="UP001205486"/>
    </source>
</evidence>
<accession>A0ACC6ANF9</accession>
<organism evidence="1 2">
    <name type="scientific">Nitrobacter winogradskyi</name>
    <name type="common">Nitrobacter agilis</name>
    <dbReference type="NCBI Taxonomy" id="913"/>
    <lineage>
        <taxon>Bacteria</taxon>
        <taxon>Pseudomonadati</taxon>
        <taxon>Pseudomonadota</taxon>
        <taxon>Alphaproteobacteria</taxon>
        <taxon>Hyphomicrobiales</taxon>
        <taxon>Nitrobacteraceae</taxon>
        <taxon>Nitrobacter</taxon>
    </lineage>
</organism>
<sequence length="63" mass="7359">MLWLLIPGVFSVPIANREWLFWAAFIRSVSRPFAWALRVFDAVKCGIESIKTKRFAKNRNFSV</sequence>